<keyword evidence="5" id="KW-1185">Reference proteome</keyword>
<gene>
    <name evidence="4" type="ORF">RIF23_16390</name>
</gene>
<dbReference type="InterPro" id="IPR000644">
    <property type="entry name" value="CBS_dom"/>
</dbReference>
<feature type="domain" description="CBS" evidence="3">
    <location>
        <begin position="9"/>
        <end position="72"/>
    </location>
</feature>
<dbReference type="Proteomes" id="UP001250214">
    <property type="component" value="Unassembled WGS sequence"/>
</dbReference>
<dbReference type="InterPro" id="IPR046342">
    <property type="entry name" value="CBS_dom_sf"/>
</dbReference>
<dbReference type="InterPro" id="IPR017080">
    <property type="entry name" value="UCP036990_CBS_BON"/>
</dbReference>
<accession>A0ABU2H9A3</accession>
<dbReference type="RefSeq" id="WP_310913429.1">
    <property type="nucleotide sequence ID" value="NZ_JAVLVT010000008.1"/>
</dbReference>
<proteinExistence type="predicted"/>
<evidence type="ECO:0000259" key="3">
    <source>
        <dbReference type="PROSITE" id="PS51371"/>
    </source>
</evidence>
<evidence type="ECO:0000313" key="5">
    <source>
        <dbReference type="Proteomes" id="UP001250214"/>
    </source>
</evidence>
<evidence type="ECO:0000313" key="4">
    <source>
        <dbReference type="EMBL" id="MDS1271873.1"/>
    </source>
</evidence>
<name>A0ABU2H9A3_9ACTN</name>
<organism evidence="4 5">
    <name type="scientific">Lipingzhangella rawalii</name>
    <dbReference type="NCBI Taxonomy" id="2055835"/>
    <lineage>
        <taxon>Bacteria</taxon>
        <taxon>Bacillati</taxon>
        <taxon>Actinomycetota</taxon>
        <taxon>Actinomycetes</taxon>
        <taxon>Streptosporangiales</taxon>
        <taxon>Nocardiopsidaceae</taxon>
        <taxon>Lipingzhangella</taxon>
    </lineage>
</organism>
<dbReference type="InterPro" id="IPR051257">
    <property type="entry name" value="Diverse_CBS-Domain"/>
</dbReference>
<dbReference type="SUPFAM" id="SSF54631">
    <property type="entry name" value="CBS-domain pair"/>
    <property type="match status" value="1"/>
</dbReference>
<dbReference type="PANTHER" id="PTHR43080">
    <property type="entry name" value="CBS DOMAIN-CONTAINING PROTEIN CBSX3, MITOCHONDRIAL"/>
    <property type="match status" value="1"/>
</dbReference>
<dbReference type="Gene3D" id="3.30.1340.30">
    <property type="match status" value="1"/>
</dbReference>
<sequence>MTTIVRDVMTRNVTTVAPEATFKDLAEHIVNDNLTALPVIQGHRLVGLVSETDLLRKEEYLPGGPDGAHGESLRSRLRRLLRTGSSSPQTKAQAHTAREVMTTDVVTVSPEDTVVFAARMIDRYDVRQLPVLDEHAHLVGLVSRRDLLRVFVRPDEDIRQDLESVLATAPPWLDTDRLSYSVEDGMVTLEGVLEQRSHCVTVTQMVRTVDGLVGIQDRLTWITEDMLPPSAPRPI</sequence>
<feature type="domain" description="CBS" evidence="3">
    <location>
        <begin position="101"/>
        <end position="158"/>
    </location>
</feature>
<dbReference type="Pfam" id="PF04972">
    <property type="entry name" value="BON"/>
    <property type="match status" value="1"/>
</dbReference>
<dbReference type="Pfam" id="PF00571">
    <property type="entry name" value="CBS"/>
    <property type="match status" value="2"/>
</dbReference>
<evidence type="ECO:0000256" key="1">
    <source>
        <dbReference type="ARBA" id="ARBA00023122"/>
    </source>
</evidence>
<reference evidence="5" key="1">
    <citation type="submission" date="2023-07" db="EMBL/GenBank/DDBJ databases">
        <title>Novel species in the genus Lipingzhangella isolated from Sambhar Salt Lake.</title>
        <authorList>
            <person name="Jiya N."/>
            <person name="Kajale S."/>
            <person name="Sharma A."/>
        </authorList>
    </citation>
    <scope>NUCLEOTIDE SEQUENCE [LARGE SCALE GENOMIC DNA]</scope>
    <source>
        <strain evidence="5">LS1_29</strain>
    </source>
</reference>
<dbReference type="PROSITE" id="PS51371">
    <property type="entry name" value="CBS"/>
    <property type="match status" value="2"/>
</dbReference>
<evidence type="ECO:0000256" key="2">
    <source>
        <dbReference type="PROSITE-ProRule" id="PRU00703"/>
    </source>
</evidence>
<protein>
    <submittedName>
        <fullName evidence="4">CBS domain-containing protein</fullName>
    </submittedName>
</protein>
<dbReference type="PIRSF" id="PIRSF036990">
    <property type="entry name" value="UCP036990_CBS_BON"/>
    <property type="match status" value="1"/>
</dbReference>
<keyword evidence="1 2" id="KW-0129">CBS domain</keyword>
<comment type="caution">
    <text evidence="4">The sequence shown here is derived from an EMBL/GenBank/DDBJ whole genome shotgun (WGS) entry which is preliminary data.</text>
</comment>
<dbReference type="Gene3D" id="3.10.580.10">
    <property type="entry name" value="CBS-domain"/>
    <property type="match status" value="1"/>
</dbReference>
<dbReference type="EMBL" id="JAVLVT010000008">
    <property type="protein sequence ID" value="MDS1271873.1"/>
    <property type="molecule type" value="Genomic_DNA"/>
</dbReference>
<dbReference type="PANTHER" id="PTHR43080:SF29">
    <property type="entry name" value="OS02G0818000 PROTEIN"/>
    <property type="match status" value="1"/>
</dbReference>
<dbReference type="SMART" id="SM00116">
    <property type="entry name" value="CBS"/>
    <property type="match status" value="2"/>
</dbReference>
<dbReference type="InterPro" id="IPR007055">
    <property type="entry name" value="BON_dom"/>
</dbReference>